<feature type="coiled-coil region" evidence="5">
    <location>
        <begin position="428"/>
        <end position="462"/>
    </location>
</feature>
<dbReference type="InterPro" id="IPR036097">
    <property type="entry name" value="HisK_dim/P_sf"/>
</dbReference>
<dbReference type="InterPro" id="IPR036890">
    <property type="entry name" value="HATPase_C_sf"/>
</dbReference>
<comment type="catalytic activity">
    <reaction evidence="1">
        <text>ATP + protein L-histidine = ADP + protein N-phospho-L-histidine.</text>
        <dbReference type="EC" id="2.7.13.3"/>
    </reaction>
</comment>
<dbReference type="GO" id="GO:0016301">
    <property type="term" value="F:kinase activity"/>
    <property type="evidence" value="ECO:0007669"/>
    <property type="project" value="UniProtKB-KW"/>
</dbReference>
<dbReference type="InterPro" id="IPR003594">
    <property type="entry name" value="HATPase_dom"/>
</dbReference>
<evidence type="ECO:0000256" key="1">
    <source>
        <dbReference type="ARBA" id="ARBA00000085"/>
    </source>
</evidence>
<proteinExistence type="predicted"/>
<dbReference type="EC" id="2.7.13.3" evidence="2"/>
<keyword evidence="6" id="KW-0472">Membrane</keyword>
<evidence type="ECO:0000256" key="6">
    <source>
        <dbReference type="SAM" id="Phobius"/>
    </source>
</evidence>
<dbReference type="RefSeq" id="WP_310027487.1">
    <property type="nucleotide sequence ID" value="NZ_JAVDVI010000013.1"/>
</dbReference>
<accession>A0ABU1TSK9</accession>
<keyword evidence="9" id="KW-0808">Transferase</keyword>
<dbReference type="Pfam" id="PF00512">
    <property type="entry name" value="HisKA"/>
    <property type="match status" value="1"/>
</dbReference>
<protein>
    <recommendedName>
        <fullName evidence="2">histidine kinase</fullName>
        <ecNumber evidence="2">2.7.13.3</ecNumber>
    </recommendedName>
</protein>
<dbReference type="SMART" id="SM00028">
    <property type="entry name" value="TPR"/>
    <property type="match status" value="4"/>
</dbReference>
<gene>
    <name evidence="9" type="ORF">J2X31_002880</name>
</gene>
<dbReference type="InterPro" id="IPR004358">
    <property type="entry name" value="Sig_transdc_His_kin-like_C"/>
</dbReference>
<reference evidence="9 10" key="1">
    <citation type="submission" date="2023-07" db="EMBL/GenBank/DDBJ databases">
        <title>Sorghum-associated microbial communities from plants grown in Nebraska, USA.</title>
        <authorList>
            <person name="Schachtman D."/>
        </authorList>
    </citation>
    <scope>NUCLEOTIDE SEQUENCE [LARGE SCALE GENOMIC DNA]</scope>
    <source>
        <strain evidence="9 10">3773</strain>
    </source>
</reference>
<dbReference type="SUPFAM" id="SSF48452">
    <property type="entry name" value="TPR-like"/>
    <property type="match status" value="2"/>
</dbReference>
<feature type="domain" description="Histidine kinase" evidence="8">
    <location>
        <begin position="483"/>
        <end position="698"/>
    </location>
</feature>
<dbReference type="CDD" id="cd00082">
    <property type="entry name" value="HisKA"/>
    <property type="match status" value="1"/>
</dbReference>
<dbReference type="InterPro" id="IPR005467">
    <property type="entry name" value="His_kinase_dom"/>
</dbReference>
<evidence type="ECO:0000256" key="3">
    <source>
        <dbReference type="ARBA" id="ARBA00022553"/>
    </source>
</evidence>
<dbReference type="SUPFAM" id="SSF55874">
    <property type="entry name" value="ATPase domain of HSP90 chaperone/DNA topoisomerase II/histidine kinase"/>
    <property type="match status" value="1"/>
</dbReference>
<dbReference type="SMART" id="SM00387">
    <property type="entry name" value="HATPase_c"/>
    <property type="match status" value="1"/>
</dbReference>
<dbReference type="Gene3D" id="1.10.287.130">
    <property type="match status" value="1"/>
</dbReference>
<feature type="repeat" description="TPR" evidence="4">
    <location>
        <begin position="209"/>
        <end position="242"/>
    </location>
</feature>
<feature type="signal peptide" evidence="7">
    <location>
        <begin position="1"/>
        <end position="28"/>
    </location>
</feature>
<dbReference type="InterPro" id="IPR019734">
    <property type="entry name" value="TPR_rpt"/>
</dbReference>
<dbReference type="Gene3D" id="1.25.40.10">
    <property type="entry name" value="Tetratricopeptide repeat domain"/>
    <property type="match status" value="1"/>
</dbReference>
<evidence type="ECO:0000256" key="4">
    <source>
        <dbReference type="PROSITE-ProRule" id="PRU00339"/>
    </source>
</evidence>
<feature type="chain" id="PRO_5047218742" description="histidine kinase" evidence="7">
    <location>
        <begin position="29"/>
        <end position="699"/>
    </location>
</feature>
<dbReference type="SMART" id="SM00388">
    <property type="entry name" value="HisKA"/>
    <property type="match status" value="1"/>
</dbReference>
<dbReference type="EMBL" id="JAVDVI010000013">
    <property type="protein sequence ID" value="MDR6968854.1"/>
    <property type="molecule type" value="Genomic_DNA"/>
</dbReference>
<dbReference type="InterPro" id="IPR011990">
    <property type="entry name" value="TPR-like_helical_dom_sf"/>
</dbReference>
<dbReference type="InterPro" id="IPR003661">
    <property type="entry name" value="HisK_dim/P_dom"/>
</dbReference>
<evidence type="ECO:0000313" key="9">
    <source>
        <dbReference type="EMBL" id="MDR6968854.1"/>
    </source>
</evidence>
<keyword evidence="10" id="KW-1185">Reference proteome</keyword>
<dbReference type="Gene3D" id="3.30.565.10">
    <property type="entry name" value="Histidine kinase-like ATPase, C-terminal domain"/>
    <property type="match status" value="1"/>
</dbReference>
<dbReference type="PROSITE" id="PS50109">
    <property type="entry name" value="HIS_KIN"/>
    <property type="match status" value="1"/>
</dbReference>
<dbReference type="CDD" id="cd00075">
    <property type="entry name" value="HATPase"/>
    <property type="match status" value="1"/>
</dbReference>
<dbReference type="PROSITE" id="PS50005">
    <property type="entry name" value="TPR"/>
    <property type="match status" value="2"/>
</dbReference>
<keyword evidence="3" id="KW-0597">Phosphoprotein</keyword>
<evidence type="ECO:0000259" key="8">
    <source>
        <dbReference type="PROSITE" id="PS50109"/>
    </source>
</evidence>
<dbReference type="SUPFAM" id="SSF47384">
    <property type="entry name" value="Homodimeric domain of signal transducing histidine kinase"/>
    <property type="match status" value="1"/>
</dbReference>
<keyword evidence="4" id="KW-0802">TPR repeat</keyword>
<evidence type="ECO:0000256" key="7">
    <source>
        <dbReference type="SAM" id="SignalP"/>
    </source>
</evidence>
<dbReference type="Pfam" id="PF02518">
    <property type="entry name" value="HATPase_c"/>
    <property type="match status" value="1"/>
</dbReference>
<keyword evidence="9" id="KW-0418">Kinase</keyword>
<organism evidence="9 10">
    <name type="scientific">Flavobacterium arsenatis</name>
    <dbReference type="NCBI Taxonomy" id="1484332"/>
    <lineage>
        <taxon>Bacteria</taxon>
        <taxon>Pseudomonadati</taxon>
        <taxon>Bacteroidota</taxon>
        <taxon>Flavobacteriia</taxon>
        <taxon>Flavobacteriales</taxon>
        <taxon>Flavobacteriaceae</taxon>
        <taxon>Flavobacterium</taxon>
    </lineage>
</organism>
<evidence type="ECO:0000313" key="10">
    <source>
        <dbReference type="Proteomes" id="UP001255185"/>
    </source>
</evidence>
<feature type="transmembrane region" description="Helical" evidence="6">
    <location>
        <begin position="400"/>
        <end position="422"/>
    </location>
</feature>
<feature type="repeat" description="TPR" evidence="4">
    <location>
        <begin position="129"/>
        <end position="162"/>
    </location>
</feature>
<dbReference type="Proteomes" id="UP001255185">
    <property type="component" value="Unassembled WGS sequence"/>
</dbReference>
<dbReference type="PRINTS" id="PR00344">
    <property type="entry name" value="BCTRLSENSOR"/>
</dbReference>
<dbReference type="PANTHER" id="PTHR43547">
    <property type="entry name" value="TWO-COMPONENT HISTIDINE KINASE"/>
    <property type="match status" value="1"/>
</dbReference>
<comment type="caution">
    <text evidence="9">The sequence shown here is derived from an EMBL/GenBank/DDBJ whole genome shotgun (WGS) entry which is preliminary data.</text>
</comment>
<keyword evidence="6" id="KW-0812">Transmembrane</keyword>
<keyword evidence="5" id="KW-0175">Coiled coil</keyword>
<dbReference type="Pfam" id="PF13424">
    <property type="entry name" value="TPR_12"/>
    <property type="match status" value="1"/>
</dbReference>
<dbReference type="PANTHER" id="PTHR43547:SF2">
    <property type="entry name" value="HYBRID SIGNAL TRANSDUCTION HISTIDINE KINASE C"/>
    <property type="match status" value="1"/>
</dbReference>
<evidence type="ECO:0000256" key="2">
    <source>
        <dbReference type="ARBA" id="ARBA00012438"/>
    </source>
</evidence>
<keyword evidence="7" id="KW-0732">Signal</keyword>
<sequence length="699" mass="79907">MLKATSYNQLKWLFSCVLFLPFCLSALAQTTKVEALLKEIKPNQPDTARMRIYRQLTTAYGSVDQDKKYYYAVEYKKIAERLKVDTLVVEAYIDMGGTHAIKTVMDSALFYFSKGYETAKKIKYDRGMARALASMGYVYEKIDNEREAIDKYKEALRLYKKVNYAKGINQCYINIGGIYHDLGEYEVSQTYDLLALESYKKIGHEPGIASALFSLGGGCLELGEFEKAKNYFQQSLEIRERIGDINGIALARWGLARVDIKEERFKEALPNLEIALKHDIELKNTFHESAVLISFARAHLGLKDYKKAKEYAKRAEVNSRIMKSLSMRSKAVWLYTKIEEAQGNYKEAYDYQNDFIELTDSIKAEEKLKHLVLTEFSRVSSENEGLMKDNQIIATKNISYVKTIFITSIILLFVVILLVLYYKRNQEKKATNLLLQRQRDEISEINKELEMLNEELITQMEIIAVQNTELEQLNMVKNKFFSIVSHDLRSPLATLKMLFGLYREGQLNENELNELLAKLEDTIYTTSVFLDNLLEWSKSQLDGIVVNPANFEVGKLINENIQLTETAVRLKGLKIESSIERNTMAFADANMINVVVRNLISNAVKFCNPGDIISIEAYNSNDKMYLTIKDTGPGISEKELQKLFNLEHTITTSASGDKGHQIGLVLCKDMVEQNKGKIKVESELGKGTVFFVEIPEKQM</sequence>
<name>A0ABU1TSK9_9FLAO</name>
<evidence type="ECO:0000256" key="5">
    <source>
        <dbReference type="SAM" id="Coils"/>
    </source>
</evidence>
<keyword evidence="6" id="KW-1133">Transmembrane helix</keyword>